<dbReference type="Proteomes" id="UP000657385">
    <property type="component" value="Unassembled WGS sequence"/>
</dbReference>
<proteinExistence type="predicted"/>
<evidence type="ECO:0000256" key="2">
    <source>
        <dbReference type="SAM" id="Phobius"/>
    </source>
</evidence>
<feature type="transmembrane region" description="Helical" evidence="2">
    <location>
        <begin position="12"/>
        <end position="31"/>
    </location>
</feature>
<keyword evidence="2" id="KW-1133">Transmembrane helix</keyword>
<feature type="transmembrane region" description="Helical" evidence="2">
    <location>
        <begin position="67"/>
        <end position="85"/>
    </location>
</feature>
<feature type="region of interest" description="Disordered" evidence="1">
    <location>
        <begin position="96"/>
        <end position="160"/>
    </location>
</feature>
<gene>
    <name evidence="3" type="ORF">I2501_07520</name>
</gene>
<keyword evidence="2" id="KW-0472">Membrane</keyword>
<name>A0A931B3B9_9ACTN</name>
<dbReference type="RefSeq" id="WP_196193091.1">
    <property type="nucleotide sequence ID" value="NZ_JADPRT010000003.1"/>
</dbReference>
<dbReference type="EMBL" id="JADPRT010000003">
    <property type="protein sequence ID" value="MBF9067887.1"/>
    <property type="molecule type" value="Genomic_DNA"/>
</dbReference>
<organism evidence="3 4">
    <name type="scientific">Streptacidiphilus fuscans</name>
    <dbReference type="NCBI Taxonomy" id="2789292"/>
    <lineage>
        <taxon>Bacteria</taxon>
        <taxon>Bacillati</taxon>
        <taxon>Actinomycetota</taxon>
        <taxon>Actinomycetes</taxon>
        <taxon>Kitasatosporales</taxon>
        <taxon>Streptomycetaceae</taxon>
        <taxon>Streptacidiphilus</taxon>
    </lineage>
</organism>
<feature type="compositionally biased region" description="Low complexity" evidence="1">
    <location>
        <begin position="105"/>
        <end position="144"/>
    </location>
</feature>
<reference evidence="3" key="1">
    <citation type="submission" date="2020-11" db="EMBL/GenBank/DDBJ databases">
        <title>Isolation and identification of active actinomycetes.</title>
        <authorList>
            <person name="Yu B."/>
        </authorList>
    </citation>
    <scope>NUCLEOTIDE SEQUENCE</scope>
    <source>
        <strain evidence="3">NEAU-YB345</strain>
    </source>
</reference>
<keyword evidence="4" id="KW-1185">Reference proteome</keyword>
<protein>
    <submittedName>
        <fullName evidence="3">Uncharacterized protein</fullName>
    </submittedName>
</protein>
<evidence type="ECO:0000313" key="4">
    <source>
        <dbReference type="Proteomes" id="UP000657385"/>
    </source>
</evidence>
<comment type="caution">
    <text evidence="3">The sequence shown here is derived from an EMBL/GenBank/DDBJ whole genome shotgun (WGS) entry which is preliminary data.</text>
</comment>
<keyword evidence="2" id="KW-0812">Transmembrane</keyword>
<evidence type="ECO:0000256" key="1">
    <source>
        <dbReference type="SAM" id="MobiDB-lite"/>
    </source>
</evidence>
<feature type="transmembrane region" description="Helical" evidence="2">
    <location>
        <begin position="38"/>
        <end position="61"/>
    </location>
</feature>
<sequence>MLLQFSAHPFLALYAILLMISGFGSVALSVLNVGGRSIGWRIFGVIAGLLFGGYGVYMGFFFTGGEYILSGRGIVLPFVLIGGMLGRARRAKTANAAAPMPGIPQQPAMPYGQQPQQPYGQPQAPYGQQPYGQPQQPYAQQPYGQPQPPAEGPYGQFPQG</sequence>
<dbReference type="AlphaFoldDB" id="A0A931B3B9"/>
<evidence type="ECO:0000313" key="3">
    <source>
        <dbReference type="EMBL" id="MBF9067887.1"/>
    </source>
</evidence>
<accession>A0A931B3B9</accession>